<reference evidence="1 2" key="1">
    <citation type="submission" date="2019-03" db="EMBL/GenBank/DDBJ databases">
        <title>San Antonio Military Medical Center submission to MRSN (WRAIR), pending publication.</title>
        <authorList>
            <person name="Blyth D.M."/>
            <person name="Mccarthy S.L."/>
            <person name="Schall S.E."/>
            <person name="Stam J.A."/>
            <person name="Ong A.C."/>
            <person name="Mcgann P.T."/>
        </authorList>
    </citation>
    <scope>NUCLEOTIDE SEQUENCE [LARGE SCALE GENOMIC DNA]</scope>
    <source>
        <strain evidence="1 2">MRSN571793</strain>
    </source>
</reference>
<proteinExistence type="predicted"/>
<comment type="caution">
    <text evidence="1">The sequence shown here is derived from an EMBL/GenBank/DDBJ whole genome shotgun (WGS) entry which is preliminary data.</text>
</comment>
<gene>
    <name evidence="1" type="ORF">E2605_07515</name>
</gene>
<evidence type="ECO:0000313" key="1">
    <source>
        <dbReference type="EMBL" id="TFD96659.1"/>
    </source>
</evidence>
<accession>A0A4Y8L1W4</accession>
<dbReference type="RefSeq" id="WP_134435981.1">
    <property type="nucleotide sequence ID" value="NZ_SOML01000004.1"/>
</dbReference>
<keyword evidence="2" id="KW-1185">Reference proteome</keyword>
<protein>
    <submittedName>
        <fullName evidence="1">Uncharacterized protein</fullName>
    </submittedName>
</protein>
<name>A0A4Y8L1W4_9BACT</name>
<evidence type="ECO:0000313" key="2">
    <source>
        <dbReference type="Proteomes" id="UP000297861"/>
    </source>
</evidence>
<organism evidence="1 2">
    <name type="scientific">Dysgonomonas capnocytophagoides</name>
    <dbReference type="NCBI Taxonomy" id="45254"/>
    <lineage>
        <taxon>Bacteria</taxon>
        <taxon>Pseudomonadati</taxon>
        <taxon>Bacteroidota</taxon>
        <taxon>Bacteroidia</taxon>
        <taxon>Bacteroidales</taxon>
        <taxon>Dysgonomonadaceae</taxon>
        <taxon>Dysgonomonas</taxon>
    </lineage>
</organism>
<dbReference type="AlphaFoldDB" id="A0A4Y8L1W4"/>
<sequence>MKKIATINIPEGITSIDVFMTSSGLYIDFARSNESASIGDVIGMEVNGEFKPMYILQKNINPYRSEIIQQVDLHKSQRGYWSLKVDDFTGMGIKYRVANEREKLATLWDLENECSLVWDEAYGRLINKNIHK</sequence>
<dbReference type="Proteomes" id="UP000297861">
    <property type="component" value="Unassembled WGS sequence"/>
</dbReference>
<dbReference type="EMBL" id="SOML01000004">
    <property type="protein sequence ID" value="TFD96659.1"/>
    <property type="molecule type" value="Genomic_DNA"/>
</dbReference>